<keyword evidence="7" id="KW-0807">Transducer</keyword>
<dbReference type="InterPro" id="IPR050119">
    <property type="entry name" value="CCR1-9-like"/>
</dbReference>
<dbReference type="InterPro" id="IPR017452">
    <property type="entry name" value="GPCR_Rhodpsn_7TM"/>
</dbReference>
<evidence type="ECO:0000256" key="2">
    <source>
        <dbReference type="ARBA" id="ARBA00022692"/>
    </source>
</evidence>
<feature type="transmembrane region" description="Helical" evidence="9">
    <location>
        <begin position="92"/>
        <end position="112"/>
    </location>
</feature>
<dbReference type="PROSITE" id="PS50262">
    <property type="entry name" value="G_PROTEIN_RECEP_F1_2"/>
    <property type="match status" value="1"/>
</dbReference>
<evidence type="ECO:0000259" key="10">
    <source>
        <dbReference type="PROSITE" id="PS50262"/>
    </source>
</evidence>
<keyword evidence="12" id="KW-1185">Reference proteome</keyword>
<reference evidence="11 12" key="1">
    <citation type="submission" date="2020-04" db="EMBL/GenBank/DDBJ databases">
        <title>Chromosome-level genome assembly of a cyprinid fish Onychostoma macrolepis by integration of Nanopore Sequencing, Bionano and Hi-C technology.</title>
        <authorList>
            <person name="Wang D."/>
        </authorList>
    </citation>
    <scope>NUCLEOTIDE SEQUENCE [LARGE SCALE GENOMIC DNA]</scope>
    <source>
        <strain evidence="11">SWU-2019</strain>
        <tissue evidence="11">Muscle</tissue>
    </source>
</reference>
<name>A0A7J6C7V8_9TELE</name>
<feature type="transmembrane region" description="Helical" evidence="9">
    <location>
        <begin position="135"/>
        <end position="156"/>
    </location>
</feature>
<dbReference type="GO" id="GO:0006955">
    <property type="term" value="P:immune response"/>
    <property type="evidence" value="ECO:0007669"/>
    <property type="project" value="TreeGrafter"/>
</dbReference>
<keyword evidence="2 9" id="KW-0812">Transmembrane</keyword>
<dbReference type="GO" id="GO:0016493">
    <property type="term" value="F:C-C chemokine receptor activity"/>
    <property type="evidence" value="ECO:0007669"/>
    <property type="project" value="TreeGrafter"/>
</dbReference>
<keyword evidence="3 9" id="KW-1133">Transmembrane helix</keyword>
<gene>
    <name evidence="11" type="ORF">G5714_016223</name>
</gene>
<dbReference type="PANTHER" id="PTHR10489:SF671">
    <property type="entry name" value="C-X-C CHEMOKINE RECEPTOR TYPE 3"/>
    <property type="match status" value="1"/>
</dbReference>
<dbReference type="GO" id="GO:0060326">
    <property type="term" value="P:cell chemotaxis"/>
    <property type="evidence" value="ECO:0007669"/>
    <property type="project" value="TreeGrafter"/>
</dbReference>
<evidence type="ECO:0000256" key="9">
    <source>
        <dbReference type="SAM" id="Phobius"/>
    </source>
</evidence>
<dbReference type="PANTHER" id="PTHR10489">
    <property type="entry name" value="CELL ADHESION MOLECULE"/>
    <property type="match status" value="1"/>
</dbReference>
<dbReference type="Gene3D" id="1.20.1070.10">
    <property type="entry name" value="Rhodopsin 7-helix transmembrane proteins"/>
    <property type="match status" value="1"/>
</dbReference>
<protein>
    <recommendedName>
        <fullName evidence="10">G-protein coupled receptors family 1 profile domain-containing protein</fullName>
    </recommendedName>
</protein>
<dbReference type="InterPro" id="IPR000276">
    <property type="entry name" value="GPCR_Rhodpsn"/>
</dbReference>
<evidence type="ECO:0000256" key="7">
    <source>
        <dbReference type="ARBA" id="ARBA00023224"/>
    </source>
</evidence>
<evidence type="ECO:0000256" key="3">
    <source>
        <dbReference type="ARBA" id="ARBA00022989"/>
    </source>
</evidence>
<feature type="transmembrane region" description="Helical" evidence="9">
    <location>
        <begin position="60"/>
        <end position="80"/>
    </location>
</feature>
<dbReference type="GO" id="GO:0007204">
    <property type="term" value="P:positive regulation of cytosolic calcium ion concentration"/>
    <property type="evidence" value="ECO:0007669"/>
    <property type="project" value="TreeGrafter"/>
</dbReference>
<evidence type="ECO:0000313" key="12">
    <source>
        <dbReference type="Proteomes" id="UP000579812"/>
    </source>
</evidence>
<evidence type="ECO:0000313" key="11">
    <source>
        <dbReference type="EMBL" id="KAF4103340.1"/>
    </source>
</evidence>
<feature type="domain" description="G-protein coupled receptors family 1 profile" evidence="10">
    <location>
        <begin position="72"/>
        <end position="321"/>
    </location>
</feature>
<comment type="caution">
    <text evidence="11">The sequence shown here is derived from an EMBL/GenBank/DDBJ whole genome shotgun (WGS) entry which is preliminary data.</text>
</comment>
<comment type="subcellular location">
    <subcellularLocation>
        <location evidence="1">Membrane</location>
    </subcellularLocation>
</comment>
<evidence type="ECO:0000256" key="5">
    <source>
        <dbReference type="ARBA" id="ARBA00023136"/>
    </source>
</evidence>
<evidence type="ECO:0000256" key="4">
    <source>
        <dbReference type="ARBA" id="ARBA00023040"/>
    </source>
</evidence>
<dbReference type="Proteomes" id="UP000579812">
    <property type="component" value="Unassembled WGS sequence"/>
</dbReference>
<organism evidence="11 12">
    <name type="scientific">Onychostoma macrolepis</name>
    <dbReference type="NCBI Taxonomy" id="369639"/>
    <lineage>
        <taxon>Eukaryota</taxon>
        <taxon>Metazoa</taxon>
        <taxon>Chordata</taxon>
        <taxon>Craniata</taxon>
        <taxon>Vertebrata</taxon>
        <taxon>Euteleostomi</taxon>
        <taxon>Actinopterygii</taxon>
        <taxon>Neopterygii</taxon>
        <taxon>Teleostei</taxon>
        <taxon>Ostariophysi</taxon>
        <taxon>Cypriniformes</taxon>
        <taxon>Cyprinidae</taxon>
        <taxon>Acrossocheilinae</taxon>
        <taxon>Onychostoma</taxon>
    </lineage>
</organism>
<feature type="transmembrane region" description="Helical" evidence="9">
    <location>
        <begin position="168"/>
        <end position="186"/>
    </location>
</feature>
<feature type="transmembrane region" description="Helical" evidence="9">
    <location>
        <begin position="252"/>
        <end position="274"/>
    </location>
</feature>
<keyword evidence="4" id="KW-0297">G-protein coupled receptor</keyword>
<evidence type="ECO:0000256" key="1">
    <source>
        <dbReference type="ARBA" id="ARBA00004370"/>
    </source>
</evidence>
<feature type="transmembrane region" description="Helical" evidence="9">
    <location>
        <begin position="221"/>
        <end position="240"/>
    </location>
</feature>
<dbReference type="GO" id="GO:0019957">
    <property type="term" value="F:C-C chemokine binding"/>
    <property type="evidence" value="ECO:0007669"/>
    <property type="project" value="TreeGrafter"/>
</dbReference>
<dbReference type="SUPFAM" id="SSF81321">
    <property type="entry name" value="Family A G protein-coupled receptor-like"/>
    <property type="match status" value="1"/>
</dbReference>
<keyword evidence="5 9" id="KW-0472">Membrane</keyword>
<feature type="region of interest" description="Disordered" evidence="8">
    <location>
        <begin position="363"/>
        <end position="386"/>
    </location>
</feature>
<feature type="compositionally biased region" description="Polar residues" evidence="8">
    <location>
        <begin position="363"/>
        <end position="380"/>
    </location>
</feature>
<dbReference type="AlphaFoldDB" id="A0A7J6C7V8"/>
<evidence type="ECO:0000256" key="6">
    <source>
        <dbReference type="ARBA" id="ARBA00023170"/>
    </source>
</evidence>
<dbReference type="EMBL" id="JAAMOB010000016">
    <property type="protein sequence ID" value="KAF4103340.1"/>
    <property type="molecule type" value="Genomic_DNA"/>
</dbReference>
<keyword evidence="6" id="KW-0675">Receptor</keyword>
<dbReference type="OrthoDB" id="9818824at2759"/>
<proteinExistence type="predicted"/>
<dbReference type="Pfam" id="PF00001">
    <property type="entry name" value="7tm_1"/>
    <property type="match status" value="1"/>
</dbReference>
<feature type="transmembrane region" description="Helical" evidence="9">
    <location>
        <begin position="305"/>
        <end position="324"/>
    </location>
</feature>
<evidence type="ECO:0000256" key="8">
    <source>
        <dbReference type="SAM" id="MobiDB-lite"/>
    </source>
</evidence>
<dbReference type="GO" id="GO:0019722">
    <property type="term" value="P:calcium-mediated signaling"/>
    <property type="evidence" value="ECO:0007669"/>
    <property type="project" value="TreeGrafter"/>
</dbReference>
<accession>A0A7J6C7V8</accession>
<dbReference type="PRINTS" id="PR00237">
    <property type="entry name" value="GPCRRHODOPSN"/>
</dbReference>
<sequence>MKCGARFRASQLVCSLKSNMQVDLHGLFEYNNTFDYDNYEYKEICPSSTVSGALAVFMPLLYSVGFVCGLLGNGLVLAILWLKTLNLSVMDIFILLLSVTDSLLLLTLPLWAVDAVKGWIMGTELCKLSGVLLDINFYCGIFTLACLSVDCYLSIVRGVRLFSRKKPVVVYCCCLIICVLCLLLSIPDWIFLSVNTDQGNRECIHRYSSDSQRLASRLPHLFVLLVLVLLFCCSIILLNLRHNSKCQQKKKGQSTAIIAALILVFFICWTPYSITFIVNTFQSMHSDSSAVEEDCEGRQWTASKITAVFGLLHCVVNPVIYLCLSKEFRRRVLTVIKFSACKMETNEVSLWDSSGVNGNASVQEEQGSLQPMNDIKQTIKSQDHDV</sequence>
<dbReference type="GO" id="GO:0009897">
    <property type="term" value="C:external side of plasma membrane"/>
    <property type="evidence" value="ECO:0007669"/>
    <property type="project" value="TreeGrafter"/>
</dbReference>